<dbReference type="Proteomes" id="UP000683360">
    <property type="component" value="Unassembled WGS sequence"/>
</dbReference>
<keyword evidence="1" id="KW-0862">Zinc</keyword>
<dbReference type="InterPro" id="IPR036875">
    <property type="entry name" value="Znf_CCHC_sf"/>
</dbReference>
<keyword evidence="6" id="KW-1185">Reference proteome</keyword>
<evidence type="ECO:0000256" key="2">
    <source>
        <dbReference type="SAM" id="Coils"/>
    </source>
</evidence>
<keyword evidence="2" id="KW-0175">Coiled coil</keyword>
<gene>
    <name evidence="5" type="ORF">MEDL_17839</name>
</gene>
<keyword evidence="1" id="KW-0863">Zinc-finger</keyword>
<evidence type="ECO:0000313" key="5">
    <source>
        <dbReference type="EMBL" id="CAG2203242.1"/>
    </source>
</evidence>
<evidence type="ECO:0000259" key="4">
    <source>
        <dbReference type="PROSITE" id="PS50158"/>
    </source>
</evidence>
<dbReference type="Gene3D" id="4.10.60.10">
    <property type="entry name" value="Zinc finger, CCHC-type"/>
    <property type="match status" value="1"/>
</dbReference>
<sequence>MAANTQQTDDELSGNLLYDKDAKVILMEILKSLRVLTDRIEKIEKEVQKIDGIKEGLSNLSTRVQTNEETIVEIQDRNSKVEESVEKMGQIVHTIVDKYSANAEEISQIKDRMETIGEDNGTSSNIAIKELKADMLDLKCRSMSDNLVFSGLAFQREESCQLKIQNFLLNELDIPYKVNLGSVHRFGKPGLNGARPIVAKFIHRDELEDVLKNTFKLKGKQFGISEQFPIEIERKRKELYPVMKKAKKEGKKVKLDGSRESSKNQNDQLNYLNLTCINCCGIKSKLKYPEFTELLYKTDIAGIVETKLDDIDDIQLQGYELIYKNRNKIGKRRSGGLAVAYKNHLKDNIEYIKTESKFVLWCKISKVINRLDDILLGIIYIPPEYTSYSSIDAINEIEMELFELSHKFSKCLLVGDFNARTGSEDDFIFVPDSESHVVDIENIQINAVCNLDQYDFSRKRNSRDKNKNRFGNQLLEFCKGNNFFIMNGRTLGDIDGKFTCRNSSVVDYCLCSAELIQNFTDFKVHDFSSLYSDVHSPIEISLKQTDQEVSTKCSDDTRTNEQKINNWTNEKSYKFLECLNLTEIENINSEIDGTTVVTQETVDMIISKIGKVLINSAGNTFGFKVSAGKKSEHRKNKPWFDHDCKAARSEFRKMKRNKNKSPFHRALVSDAEKRYKNTMNKAHKKYRSDFRKKMDDLKQKDAKEFWRLLNENKSTAQPKIDFDKLTYRTILRQKVIKIVVSKPKMNAEVEALCKKMTQDRFLRLLEGLQGIEPFIDNKESTAHQNVNTEKMATYAEVISDTHLSQVNTLSEQTNIENISQYSKPKESSDPSDLVKPIFLKDQDVHGSEKPPRAQWLTNVEIFKSISAKVPKQCIKGIQRIREMWRIYMDNEGDRLSLLVQGLNLRGRQVPLHSQNPHNPSTLQKDTIRIKVKNIPLSADDGQIHRALTLQGCEIQGLFREYLRVDGRMTACETGDRLVISKTLDKPIPRNLPIGRYFGRIFHAGQPEFQNNNNSEREERTCHKCLKPGHMLFQCPNDWVCKTCKESGHKMLDCPQNFQTVDEHDHDESRQQPENDNIASVDNTDQDENVDHTELEVPTIPPAKKQSGKKPNNIKASTSKTVAPKRNKDGNSDNVDKAQPPIDRFVKTPHRRIVNASDRSPPTPTEALHDKTSGNIGTKKSKG</sequence>
<proteinExistence type="predicted"/>
<dbReference type="SUPFAM" id="SSF56219">
    <property type="entry name" value="DNase I-like"/>
    <property type="match status" value="1"/>
</dbReference>
<dbReference type="GO" id="GO:0008270">
    <property type="term" value="F:zinc ion binding"/>
    <property type="evidence" value="ECO:0007669"/>
    <property type="project" value="UniProtKB-KW"/>
</dbReference>
<evidence type="ECO:0000256" key="1">
    <source>
        <dbReference type="PROSITE-ProRule" id="PRU00047"/>
    </source>
</evidence>
<comment type="caution">
    <text evidence="5">The sequence shown here is derived from an EMBL/GenBank/DDBJ whole genome shotgun (WGS) entry which is preliminary data.</text>
</comment>
<dbReference type="InterPro" id="IPR001878">
    <property type="entry name" value="Znf_CCHC"/>
</dbReference>
<dbReference type="Gene3D" id="3.60.10.10">
    <property type="entry name" value="Endonuclease/exonuclease/phosphatase"/>
    <property type="match status" value="1"/>
</dbReference>
<dbReference type="AlphaFoldDB" id="A0A8S3R8S4"/>
<dbReference type="InterPro" id="IPR036691">
    <property type="entry name" value="Endo/exonu/phosph_ase_sf"/>
</dbReference>
<feature type="compositionally biased region" description="Polar residues" evidence="3">
    <location>
        <begin position="1073"/>
        <end position="1082"/>
    </location>
</feature>
<name>A0A8S3R8S4_MYTED</name>
<dbReference type="SMART" id="SM00343">
    <property type="entry name" value="ZnF_C2HC"/>
    <property type="match status" value="2"/>
</dbReference>
<protein>
    <recommendedName>
        <fullName evidence="4">CCHC-type domain-containing protein</fullName>
    </recommendedName>
</protein>
<feature type="coiled-coil region" evidence="2">
    <location>
        <begin position="26"/>
        <end position="53"/>
    </location>
</feature>
<organism evidence="5 6">
    <name type="scientific">Mytilus edulis</name>
    <name type="common">Blue mussel</name>
    <dbReference type="NCBI Taxonomy" id="6550"/>
    <lineage>
        <taxon>Eukaryota</taxon>
        <taxon>Metazoa</taxon>
        <taxon>Spiralia</taxon>
        <taxon>Lophotrochozoa</taxon>
        <taxon>Mollusca</taxon>
        <taxon>Bivalvia</taxon>
        <taxon>Autobranchia</taxon>
        <taxon>Pteriomorphia</taxon>
        <taxon>Mytilida</taxon>
        <taxon>Mytiloidea</taxon>
        <taxon>Mytilidae</taxon>
        <taxon>Mytilinae</taxon>
        <taxon>Mytilus</taxon>
    </lineage>
</organism>
<dbReference type="GO" id="GO:0003676">
    <property type="term" value="F:nucleic acid binding"/>
    <property type="evidence" value="ECO:0007669"/>
    <property type="project" value="InterPro"/>
</dbReference>
<feature type="region of interest" description="Disordered" evidence="3">
    <location>
        <begin position="1061"/>
        <end position="1182"/>
    </location>
</feature>
<feature type="compositionally biased region" description="Basic and acidic residues" evidence="3">
    <location>
        <begin position="1125"/>
        <end position="1135"/>
    </location>
</feature>
<accession>A0A8S3R8S4</accession>
<evidence type="ECO:0000256" key="3">
    <source>
        <dbReference type="SAM" id="MobiDB-lite"/>
    </source>
</evidence>
<dbReference type="EMBL" id="CAJPWZ010000917">
    <property type="protein sequence ID" value="CAG2203242.1"/>
    <property type="molecule type" value="Genomic_DNA"/>
</dbReference>
<reference evidence="5" key="1">
    <citation type="submission" date="2021-03" db="EMBL/GenBank/DDBJ databases">
        <authorList>
            <person name="Bekaert M."/>
        </authorList>
    </citation>
    <scope>NUCLEOTIDE SEQUENCE</scope>
</reference>
<evidence type="ECO:0000313" key="6">
    <source>
        <dbReference type="Proteomes" id="UP000683360"/>
    </source>
</evidence>
<feature type="compositionally biased region" description="Basic and acidic residues" evidence="3">
    <location>
        <begin position="1061"/>
        <end position="1072"/>
    </location>
</feature>
<feature type="domain" description="CCHC-type" evidence="4">
    <location>
        <begin position="1021"/>
        <end position="1036"/>
    </location>
</feature>
<dbReference type="PROSITE" id="PS50158">
    <property type="entry name" value="ZF_CCHC"/>
    <property type="match status" value="1"/>
</dbReference>
<feature type="compositionally biased region" description="Polar residues" evidence="3">
    <location>
        <begin position="1172"/>
        <end position="1182"/>
    </location>
</feature>
<keyword evidence="1" id="KW-0479">Metal-binding</keyword>
<dbReference type="SUPFAM" id="SSF57756">
    <property type="entry name" value="Retrovirus zinc finger-like domains"/>
    <property type="match status" value="1"/>
</dbReference>